<dbReference type="WBParaSite" id="nRc.2.0.1.t25363-RA">
    <property type="protein sequence ID" value="nRc.2.0.1.t25363-RA"/>
    <property type="gene ID" value="nRc.2.0.1.g25363"/>
</dbReference>
<reference evidence="3" key="1">
    <citation type="submission" date="2022-11" db="UniProtKB">
        <authorList>
            <consortium name="WormBaseParasite"/>
        </authorList>
    </citation>
    <scope>IDENTIFICATION</scope>
</reference>
<proteinExistence type="predicted"/>
<evidence type="ECO:0000313" key="3">
    <source>
        <dbReference type="WBParaSite" id="nRc.2.0.1.t25363-RA"/>
    </source>
</evidence>
<accession>A0A915JH14</accession>
<dbReference type="AlphaFoldDB" id="A0A915JH14"/>
<evidence type="ECO:0000313" key="2">
    <source>
        <dbReference type="Proteomes" id="UP000887565"/>
    </source>
</evidence>
<feature type="compositionally biased region" description="Basic residues" evidence="1">
    <location>
        <begin position="1"/>
        <end position="13"/>
    </location>
</feature>
<keyword evidence="2" id="KW-1185">Reference proteome</keyword>
<dbReference type="Proteomes" id="UP000887565">
    <property type="component" value="Unplaced"/>
</dbReference>
<protein>
    <submittedName>
        <fullName evidence="3">Uncharacterized protein</fullName>
    </submittedName>
</protein>
<sequence length="20" mass="2398">MIHNTYHHTKTGIRQRIFGS</sequence>
<feature type="region of interest" description="Disordered" evidence="1">
    <location>
        <begin position="1"/>
        <end position="20"/>
    </location>
</feature>
<organism evidence="2 3">
    <name type="scientific">Romanomermis culicivorax</name>
    <name type="common">Nematode worm</name>
    <dbReference type="NCBI Taxonomy" id="13658"/>
    <lineage>
        <taxon>Eukaryota</taxon>
        <taxon>Metazoa</taxon>
        <taxon>Ecdysozoa</taxon>
        <taxon>Nematoda</taxon>
        <taxon>Enoplea</taxon>
        <taxon>Dorylaimia</taxon>
        <taxon>Mermithida</taxon>
        <taxon>Mermithoidea</taxon>
        <taxon>Mermithidae</taxon>
        <taxon>Romanomermis</taxon>
    </lineage>
</organism>
<evidence type="ECO:0000256" key="1">
    <source>
        <dbReference type="SAM" id="MobiDB-lite"/>
    </source>
</evidence>
<name>A0A915JH14_ROMCU</name>